<name>A0A397QUN8_9MOLU</name>
<dbReference type="Pfam" id="PF00584">
    <property type="entry name" value="SecE"/>
    <property type="match status" value="1"/>
</dbReference>
<feature type="compositionally biased region" description="Basic and acidic residues" evidence="8">
    <location>
        <begin position="19"/>
        <end position="37"/>
    </location>
</feature>
<feature type="compositionally biased region" description="Acidic residues" evidence="8">
    <location>
        <begin position="38"/>
        <end position="47"/>
    </location>
</feature>
<feature type="transmembrane region" description="Helical" evidence="9">
    <location>
        <begin position="172"/>
        <end position="193"/>
    </location>
</feature>
<feature type="transmembrane region" description="Helical" evidence="9">
    <location>
        <begin position="214"/>
        <end position="235"/>
    </location>
</feature>
<evidence type="ECO:0000256" key="9">
    <source>
        <dbReference type="SAM" id="Phobius"/>
    </source>
</evidence>
<keyword evidence="6" id="KW-0811">Translocation</keyword>
<comment type="subcellular location">
    <subcellularLocation>
        <location evidence="1">Membrane</location>
    </subcellularLocation>
</comment>
<feature type="compositionally biased region" description="Basic and acidic residues" evidence="8">
    <location>
        <begin position="84"/>
        <end position="95"/>
    </location>
</feature>
<proteinExistence type="predicted"/>
<evidence type="ECO:0000256" key="2">
    <source>
        <dbReference type="ARBA" id="ARBA00022448"/>
    </source>
</evidence>
<keyword evidence="5 9" id="KW-1133">Transmembrane helix</keyword>
<feature type="transmembrane region" description="Helical" evidence="9">
    <location>
        <begin position="139"/>
        <end position="160"/>
    </location>
</feature>
<accession>A0A397QUN8</accession>
<evidence type="ECO:0000256" key="1">
    <source>
        <dbReference type="ARBA" id="ARBA00004370"/>
    </source>
</evidence>
<dbReference type="Proteomes" id="UP000266506">
    <property type="component" value="Unassembled WGS sequence"/>
</dbReference>
<evidence type="ECO:0000256" key="4">
    <source>
        <dbReference type="ARBA" id="ARBA00022927"/>
    </source>
</evidence>
<evidence type="ECO:0000256" key="6">
    <source>
        <dbReference type="ARBA" id="ARBA00023010"/>
    </source>
</evidence>
<dbReference type="AlphaFoldDB" id="A0A397QUN8"/>
<feature type="compositionally biased region" description="Basic and acidic residues" evidence="8">
    <location>
        <begin position="48"/>
        <end position="60"/>
    </location>
</feature>
<dbReference type="InterPro" id="IPR001901">
    <property type="entry name" value="Translocase_SecE/Sec61-g"/>
</dbReference>
<comment type="caution">
    <text evidence="10">The sequence shown here is derived from an EMBL/GenBank/DDBJ whole genome shotgun (WGS) entry which is preliminary data.</text>
</comment>
<dbReference type="RefSeq" id="WP_119016979.1">
    <property type="nucleotide sequence ID" value="NZ_QXEV01000040.1"/>
</dbReference>
<dbReference type="GO" id="GO:0016020">
    <property type="term" value="C:membrane"/>
    <property type="evidence" value="ECO:0007669"/>
    <property type="project" value="UniProtKB-SubCell"/>
</dbReference>
<evidence type="ECO:0000256" key="8">
    <source>
        <dbReference type="SAM" id="MobiDB-lite"/>
    </source>
</evidence>
<keyword evidence="2" id="KW-0813">Transport</keyword>
<dbReference type="InParanoid" id="A0A397QUN8"/>
<keyword evidence="3 9" id="KW-0812">Transmembrane</keyword>
<dbReference type="EMBL" id="QXEV01000040">
    <property type="protein sequence ID" value="RIA64772.1"/>
    <property type="molecule type" value="Genomic_DNA"/>
</dbReference>
<evidence type="ECO:0000313" key="11">
    <source>
        <dbReference type="Proteomes" id="UP000266506"/>
    </source>
</evidence>
<reference evidence="10 11" key="1">
    <citation type="submission" date="2018-08" db="EMBL/GenBank/DDBJ databases">
        <title>Genomic Encyclopedia of Archaeal and Bacterial Type Strains, Phase II (KMG-II): from individual species to whole genera.</title>
        <authorList>
            <person name="Goeker M."/>
        </authorList>
    </citation>
    <scope>NUCLEOTIDE SEQUENCE [LARGE SCALE GENOMIC DNA]</scope>
    <source>
        <strain evidence="10 11">ATCC 27112</strain>
    </source>
</reference>
<gene>
    <name evidence="10" type="ORF">EI71_01927</name>
</gene>
<dbReference type="OrthoDB" id="384779at2"/>
<protein>
    <submittedName>
        <fullName evidence="10">SecE/Sec61-gamma subunit of protein translocation complex</fullName>
    </submittedName>
</protein>
<evidence type="ECO:0000256" key="7">
    <source>
        <dbReference type="ARBA" id="ARBA00023136"/>
    </source>
</evidence>
<evidence type="ECO:0000256" key="5">
    <source>
        <dbReference type="ARBA" id="ARBA00022989"/>
    </source>
</evidence>
<dbReference type="GO" id="GO:0006605">
    <property type="term" value="P:protein targeting"/>
    <property type="evidence" value="ECO:0007669"/>
    <property type="project" value="InterPro"/>
</dbReference>
<keyword evidence="4" id="KW-0653">Protein transport</keyword>
<keyword evidence="11" id="KW-1185">Reference proteome</keyword>
<evidence type="ECO:0000313" key="10">
    <source>
        <dbReference type="EMBL" id="RIA64772.1"/>
    </source>
</evidence>
<feature type="compositionally biased region" description="Basic and acidic residues" evidence="8">
    <location>
        <begin position="1"/>
        <end position="12"/>
    </location>
</feature>
<dbReference type="Gene3D" id="1.20.5.1030">
    <property type="entry name" value="Preprotein translocase secy subunit"/>
    <property type="match status" value="1"/>
</dbReference>
<dbReference type="InterPro" id="IPR038379">
    <property type="entry name" value="SecE_sf"/>
</dbReference>
<evidence type="ECO:0000256" key="3">
    <source>
        <dbReference type="ARBA" id="ARBA00022692"/>
    </source>
</evidence>
<organism evidence="10 11">
    <name type="scientific">Anaeroplasma bactoclasticum</name>
    <dbReference type="NCBI Taxonomy" id="2088"/>
    <lineage>
        <taxon>Bacteria</taxon>
        <taxon>Bacillati</taxon>
        <taxon>Mycoplasmatota</taxon>
        <taxon>Mollicutes</taxon>
        <taxon>Anaeroplasmatales</taxon>
        <taxon>Anaeroplasmataceae</taxon>
        <taxon>Anaeroplasma</taxon>
    </lineage>
</organism>
<dbReference type="GO" id="GO:0006886">
    <property type="term" value="P:intracellular protein transport"/>
    <property type="evidence" value="ECO:0007669"/>
    <property type="project" value="InterPro"/>
</dbReference>
<sequence>MADDKELEKNLPLEDEGKEEAKEEEKVAEEVTEKVEEAVAEETDEAQAEAKEETVKEKKQAIGGPKSKKKKNASTFEDEEVAEEEVKPVEEEKAEETSGKALVEAKIRKQMEKKAEKEASLGVYRIGEYLKEEHQWENWLFLVISIITLLLGCLMLNGALQVRKDFPLIGEYPTVFAWILVVLASLGLIYALYPFLKPAFPELKKITWLTWPKFLGNAIRTFVFIIVLTLLFMLYDVFITELLDLII</sequence>
<keyword evidence="7 9" id="KW-0472">Membrane</keyword>
<feature type="region of interest" description="Disordered" evidence="8">
    <location>
        <begin position="1"/>
        <end position="95"/>
    </location>
</feature>